<gene>
    <name evidence="1" type="ORF">HHL24_03825</name>
</gene>
<organism evidence="1 2">
    <name type="scientific">Paraburkholderia polaris</name>
    <dbReference type="NCBI Taxonomy" id="2728848"/>
    <lineage>
        <taxon>Bacteria</taxon>
        <taxon>Pseudomonadati</taxon>
        <taxon>Pseudomonadota</taxon>
        <taxon>Betaproteobacteria</taxon>
        <taxon>Burkholderiales</taxon>
        <taxon>Burkholderiaceae</taxon>
        <taxon>Paraburkholderia</taxon>
    </lineage>
</organism>
<reference evidence="1 2" key="1">
    <citation type="submission" date="2020-04" db="EMBL/GenBank/DDBJ databases">
        <title>Paraburkholderia sp. RP-4-7 isolated from soil.</title>
        <authorList>
            <person name="Dahal R.H."/>
        </authorList>
    </citation>
    <scope>NUCLEOTIDE SEQUENCE [LARGE SCALE GENOMIC DNA]</scope>
    <source>
        <strain evidence="1 2">RP-4-7</strain>
    </source>
</reference>
<evidence type="ECO:0000313" key="1">
    <source>
        <dbReference type="EMBL" id="NML97089.1"/>
    </source>
</evidence>
<evidence type="ECO:0000313" key="2">
    <source>
        <dbReference type="Proteomes" id="UP000544134"/>
    </source>
</evidence>
<dbReference type="Proteomes" id="UP000544134">
    <property type="component" value="Unassembled WGS sequence"/>
</dbReference>
<dbReference type="AlphaFoldDB" id="A0A848I6J7"/>
<proteinExistence type="predicted"/>
<keyword evidence="2" id="KW-1185">Reference proteome</keyword>
<name>A0A848I6J7_9BURK</name>
<dbReference type="RefSeq" id="WP_169484057.1">
    <property type="nucleotide sequence ID" value="NZ_JABBGJ010000003.1"/>
</dbReference>
<accession>A0A848I6J7</accession>
<comment type="caution">
    <text evidence="1">The sequence shown here is derived from an EMBL/GenBank/DDBJ whole genome shotgun (WGS) entry which is preliminary data.</text>
</comment>
<sequence length="62" mass="6598">MKELLGRLANIVFPTMIAQRPNVPNTVDSAGKPVEIVSCYAYGASHDLVKLCGPPTIADRSA</sequence>
<protein>
    <submittedName>
        <fullName evidence="1">Uncharacterized protein</fullName>
    </submittedName>
</protein>
<dbReference type="EMBL" id="JABBGJ010000003">
    <property type="protein sequence ID" value="NML97089.1"/>
    <property type="molecule type" value="Genomic_DNA"/>
</dbReference>